<keyword evidence="2" id="KW-1185">Reference proteome</keyword>
<dbReference type="Proteomes" id="UP000827976">
    <property type="component" value="Chromosome 9"/>
</dbReference>
<protein>
    <submittedName>
        <fullName evidence="1">Uncharacterized protein</fullName>
    </submittedName>
</protein>
<sequence>MLRHTCLDLSLGRCLISLPRCITLEDITLILISQQNTGSFMIIYDNASWDIVSTADLWEDTCLNNKNELNQDNFVLVRQEYVVEGIVCFMAAYLL</sequence>
<name>A0ACB7VF18_DIOAL</name>
<accession>A0ACB7VF18</accession>
<dbReference type="EMBL" id="CM037019">
    <property type="protein sequence ID" value="KAH7672348.1"/>
    <property type="molecule type" value="Genomic_DNA"/>
</dbReference>
<gene>
    <name evidence="1" type="ORF">IHE45_09G048700</name>
</gene>
<comment type="caution">
    <text evidence="1">The sequence shown here is derived from an EMBL/GenBank/DDBJ whole genome shotgun (WGS) entry which is preliminary data.</text>
</comment>
<reference evidence="2" key="1">
    <citation type="journal article" date="2022" name="Nat. Commun.">
        <title>Chromosome evolution and the genetic basis of agronomically important traits in greater yam.</title>
        <authorList>
            <person name="Bredeson J.V."/>
            <person name="Lyons J.B."/>
            <person name="Oniyinde I.O."/>
            <person name="Okereke N.R."/>
            <person name="Kolade O."/>
            <person name="Nnabue I."/>
            <person name="Nwadili C.O."/>
            <person name="Hribova E."/>
            <person name="Parker M."/>
            <person name="Nwogha J."/>
            <person name="Shu S."/>
            <person name="Carlson J."/>
            <person name="Kariba R."/>
            <person name="Muthemba S."/>
            <person name="Knop K."/>
            <person name="Barton G.J."/>
            <person name="Sherwood A.V."/>
            <person name="Lopez-Montes A."/>
            <person name="Asiedu R."/>
            <person name="Jamnadass R."/>
            <person name="Muchugi A."/>
            <person name="Goodstein D."/>
            <person name="Egesi C.N."/>
            <person name="Featherston J."/>
            <person name="Asfaw A."/>
            <person name="Simpson G.G."/>
            <person name="Dolezel J."/>
            <person name="Hendre P.S."/>
            <person name="Van Deynze A."/>
            <person name="Kumar P.L."/>
            <person name="Obidiegwu J.E."/>
            <person name="Bhattacharjee R."/>
            <person name="Rokhsar D.S."/>
        </authorList>
    </citation>
    <scope>NUCLEOTIDE SEQUENCE [LARGE SCALE GENOMIC DNA]</scope>
    <source>
        <strain evidence="2">cv. TDa95/00328</strain>
    </source>
</reference>
<proteinExistence type="predicted"/>
<evidence type="ECO:0000313" key="2">
    <source>
        <dbReference type="Proteomes" id="UP000827976"/>
    </source>
</evidence>
<evidence type="ECO:0000313" key="1">
    <source>
        <dbReference type="EMBL" id="KAH7672348.1"/>
    </source>
</evidence>
<organism evidence="1 2">
    <name type="scientific">Dioscorea alata</name>
    <name type="common">Purple yam</name>
    <dbReference type="NCBI Taxonomy" id="55571"/>
    <lineage>
        <taxon>Eukaryota</taxon>
        <taxon>Viridiplantae</taxon>
        <taxon>Streptophyta</taxon>
        <taxon>Embryophyta</taxon>
        <taxon>Tracheophyta</taxon>
        <taxon>Spermatophyta</taxon>
        <taxon>Magnoliopsida</taxon>
        <taxon>Liliopsida</taxon>
        <taxon>Dioscoreales</taxon>
        <taxon>Dioscoreaceae</taxon>
        <taxon>Dioscorea</taxon>
    </lineage>
</organism>